<evidence type="ECO:0000313" key="4">
    <source>
        <dbReference type="Proteomes" id="UP000051957"/>
    </source>
</evidence>
<feature type="transmembrane region" description="Helical" evidence="2">
    <location>
        <begin position="86"/>
        <end position="107"/>
    </location>
</feature>
<dbReference type="Proteomes" id="UP000051957">
    <property type="component" value="Unassembled WGS sequence"/>
</dbReference>
<accession>A0A0R1YV08</accession>
<keyword evidence="2" id="KW-0812">Transmembrane</keyword>
<name>A0A0R1YV08_9LACO</name>
<dbReference type="EMBL" id="AZGK01000007">
    <property type="protein sequence ID" value="KRM46384.1"/>
    <property type="molecule type" value="Genomic_DNA"/>
</dbReference>
<dbReference type="AlphaFoldDB" id="A0A0R1YV08"/>
<dbReference type="PATRIC" id="fig|1423784.4.peg.2256"/>
<feature type="compositionally biased region" description="Basic and acidic residues" evidence="1">
    <location>
        <begin position="1"/>
        <end position="19"/>
    </location>
</feature>
<evidence type="ECO:0000256" key="2">
    <source>
        <dbReference type="SAM" id="Phobius"/>
    </source>
</evidence>
<organism evidence="3 4">
    <name type="scientific">Lentilactobacillus parabuchneri DSM 5707 = NBRC 107865</name>
    <dbReference type="NCBI Taxonomy" id="1423784"/>
    <lineage>
        <taxon>Bacteria</taxon>
        <taxon>Bacillati</taxon>
        <taxon>Bacillota</taxon>
        <taxon>Bacilli</taxon>
        <taxon>Lactobacillales</taxon>
        <taxon>Lactobacillaceae</taxon>
        <taxon>Lentilactobacillus</taxon>
    </lineage>
</organism>
<evidence type="ECO:0000313" key="3">
    <source>
        <dbReference type="EMBL" id="KRM46384.1"/>
    </source>
</evidence>
<sequence>MAFDDKDKGSKPLTREQYRKLKLQQQEDFEARDKRRVQVEREYAKRHQQAAPEPQIEPQPTSRTRDAGEVTADFKTPRWRKINRRLNVTIAILISLMVVVFLVLFFVN</sequence>
<feature type="compositionally biased region" description="Low complexity" evidence="1">
    <location>
        <begin position="49"/>
        <end position="60"/>
    </location>
</feature>
<evidence type="ECO:0000256" key="1">
    <source>
        <dbReference type="SAM" id="MobiDB-lite"/>
    </source>
</evidence>
<feature type="region of interest" description="Disordered" evidence="1">
    <location>
        <begin position="1"/>
        <end position="70"/>
    </location>
</feature>
<keyword evidence="2" id="KW-0472">Membrane</keyword>
<gene>
    <name evidence="3" type="ORF">FC51_GL002213</name>
</gene>
<feature type="compositionally biased region" description="Basic and acidic residues" evidence="1">
    <location>
        <begin position="29"/>
        <end position="45"/>
    </location>
</feature>
<dbReference type="RefSeq" id="WP_057909510.1">
    <property type="nucleotide sequence ID" value="NZ_AZGK01000007.1"/>
</dbReference>
<protein>
    <submittedName>
        <fullName evidence="3">Uncharacterized protein</fullName>
    </submittedName>
</protein>
<keyword evidence="2" id="KW-1133">Transmembrane helix</keyword>
<reference evidence="3 4" key="1">
    <citation type="journal article" date="2015" name="Genome Announc.">
        <title>Expanding the biotechnology potential of lactobacilli through comparative genomics of 213 strains and associated genera.</title>
        <authorList>
            <person name="Sun Z."/>
            <person name="Harris H.M."/>
            <person name="McCann A."/>
            <person name="Guo C."/>
            <person name="Argimon S."/>
            <person name="Zhang W."/>
            <person name="Yang X."/>
            <person name="Jeffery I.B."/>
            <person name="Cooney J.C."/>
            <person name="Kagawa T.F."/>
            <person name="Liu W."/>
            <person name="Song Y."/>
            <person name="Salvetti E."/>
            <person name="Wrobel A."/>
            <person name="Rasinkangas P."/>
            <person name="Parkhill J."/>
            <person name="Rea M.C."/>
            <person name="O'Sullivan O."/>
            <person name="Ritari J."/>
            <person name="Douillard F.P."/>
            <person name="Paul Ross R."/>
            <person name="Yang R."/>
            <person name="Briner A.E."/>
            <person name="Felis G.E."/>
            <person name="de Vos W.M."/>
            <person name="Barrangou R."/>
            <person name="Klaenhammer T.R."/>
            <person name="Caufield P.W."/>
            <person name="Cui Y."/>
            <person name="Zhang H."/>
            <person name="O'Toole P.W."/>
        </authorList>
    </citation>
    <scope>NUCLEOTIDE SEQUENCE [LARGE SCALE GENOMIC DNA]</scope>
    <source>
        <strain evidence="3 4">DSM 5707</strain>
    </source>
</reference>
<comment type="caution">
    <text evidence="3">The sequence shown here is derived from an EMBL/GenBank/DDBJ whole genome shotgun (WGS) entry which is preliminary data.</text>
</comment>
<proteinExistence type="predicted"/>
<dbReference type="GeneID" id="69802048"/>